<dbReference type="Pfam" id="PF02357">
    <property type="entry name" value="NusG"/>
    <property type="match status" value="1"/>
</dbReference>
<dbReference type="EMBL" id="FNAT01000012">
    <property type="protein sequence ID" value="SDF37566.1"/>
    <property type="molecule type" value="Genomic_DNA"/>
</dbReference>
<dbReference type="GO" id="GO:0006354">
    <property type="term" value="P:DNA-templated transcription elongation"/>
    <property type="evidence" value="ECO:0007669"/>
    <property type="project" value="InterPro"/>
</dbReference>
<dbReference type="InterPro" id="IPR043425">
    <property type="entry name" value="NusG-like"/>
</dbReference>
<dbReference type="CDD" id="cd09892">
    <property type="entry name" value="NGN_SP_RfaH"/>
    <property type="match status" value="1"/>
</dbReference>
<evidence type="ECO:0000313" key="5">
    <source>
        <dbReference type="EMBL" id="SDF37566.1"/>
    </source>
</evidence>
<dbReference type="SMART" id="SM00738">
    <property type="entry name" value="NGN"/>
    <property type="match status" value="1"/>
</dbReference>
<dbReference type="AlphaFoldDB" id="A0A1G7KKA1"/>
<dbReference type="RefSeq" id="WP_090115000.1">
    <property type="nucleotide sequence ID" value="NZ_FNAT01000012.1"/>
</dbReference>
<dbReference type="PANTHER" id="PTHR30265:SF7">
    <property type="entry name" value="TRANSCRIPTION ANTITERMINATION PROTEIN RFAH"/>
    <property type="match status" value="1"/>
</dbReference>
<keyword evidence="3" id="KW-0804">Transcription</keyword>
<dbReference type="GO" id="GO:0005829">
    <property type="term" value="C:cytosol"/>
    <property type="evidence" value="ECO:0007669"/>
    <property type="project" value="TreeGrafter"/>
</dbReference>
<dbReference type="Gene3D" id="3.30.70.940">
    <property type="entry name" value="NusG, N-terminal domain"/>
    <property type="match status" value="1"/>
</dbReference>
<dbReference type="CDD" id="cd06091">
    <property type="entry name" value="KOW_NusG"/>
    <property type="match status" value="1"/>
</dbReference>
<evidence type="ECO:0000256" key="2">
    <source>
        <dbReference type="ARBA" id="ARBA00023015"/>
    </source>
</evidence>
<reference evidence="6" key="1">
    <citation type="submission" date="2016-10" db="EMBL/GenBank/DDBJ databases">
        <authorList>
            <person name="Varghese N."/>
            <person name="Submissions S."/>
        </authorList>
    </citation>
    <scope>NUCLEOTIDE SEQUENCE [LARGE SCALE GENOMIC DNA]</scope>
    <source>
        <strain evidence="6">DSM 21424</strain>
    </source>
</reference>
<dbReference type="PANTHER" id="PTHR30265">
    <property type="entry name" value="RHO-INTERACTING TRANSCRIPTION TERMINATION FACTOR NUSG"/>
    <property type="match status" value="1"/>
</dbReference>
<dbReference type="SUPFAM" id="SSF50104">
    <property type="entry name" value="Translation proteins SH3-like domain"/>
    <property type="match status" value="1"/>
</dbReference>
<protein>
    <submittedName>
        <fullName evidence="5">Transcriptional antiterminator RfaH</fullName>
    </submittedName>
</protein>
<organism evidence="5 6">
    <name type="scientific">Limimaricola pyoseonensis</name>
    <dbReference type="NCBI Taxonomy" id="521013"/>
    <lineage>
        <taxon>Bacteria</taxon>
        <taxon>Pseudomonadati</taxon>
        <taxon>Pseudomonadota</taxon>
        <taxon>Alphaproteobacteria</taxon>
        <taxon>Rhodobacterales</taxon>
        <taxon>Paracoccaceae</taxon>
        <taxon>Limimaricola</taxon>
    </lineage>
</organism>
<evidence type="ECO:0000259" key="4">
    <source>
        <dbReference type="SMART" id="SM00738"/>
    </source>
</evidence>
<accession>A0A1G7KKA1</accession>
<evidence type="ECO:0000313" key="6">
    <source>
        <dbReference type="Proteomes" id="UP000198922"/>
    </source>
</evidence>
<dbReference type="GO" id="GO:0031564">
    <property type="term" value="P:transcription antitermination"/>
    <property type="evidence" value="ECO:0007669"/>
    <property type="project" value="UniProtKB-KW"/>
</dbReference>
<dbReference type="InterPro" id="IPR036735">
    <property type="entry name" value="NGN_dom_sf"/>
</dbReference>
<dbReference type="STRING" id="521013.SAMN04488567_0233"/>
<proteinExistence type="predicted"/>
<keyword evidence="1" id="KW-0889">Transcription antitermination</keyword>
<evidence type="ECO:0000256" key="1">
    <source>
        <dbReference type="ARBA" id="ARBA00022814"/>
    </source>
</evidence>
<gene>
    <name evidence="5" type="ORF">SAMN04488567_0233</name>
</gene>
<evidence type="ECO:0000256" key="3">
    <source>
        <dbReference type="ARBA" id="ARBA00023163"/>
    </source>
</evidence>
<dbReference type="OrthoDB" id="9787731at2"/>
<dbReference type="InterPro" id="IPR008991">
    <property type="entry name" value="Translation_prot_SH3-like_sf"/>
</dbReference>
<dbReference type="SUPFAM" id="SSF82679">
    <property type="entry name" value="N-utilization substance G protein NusG, N-terminal domain"/>
    <property type="match status" value="1"/>
</dbReference>
<feature type="domain" description="NusG-like N-terminal" evidence="4">
    <location>
        <begin position="2"/>
        <end position="100"/>
    </location>
</feature>
<dbReference type="Proteomes" id="UP000198922">
    <property type="component" value="Unassembled WGS sequence"/>
</dbReference>
<keyword evidence="6" id="KW-1185">Reference proteome</keyword>
<sequence length="168" mass="19020">MDRHWYIAQLKPNGLRLARQNLGRQGFDVFCPLQELTRTLRNKPQRVQTPLFPGYFFVSLARGDWRAVNNTRGVSRLVALDEAGPRPVPGALIEALRDRCDEEGVIRPAAAPEAFEIGERVEVTHGPLAGFVSRVEALAPEQRIWVLLELMGRETRVMLRPEDLRRAG</sequence>
<name>A0A1G7KKA1_9RHOB</name>
<dbReference type="InterPro" id="IPR006645">
    <property type="entry name" value="NGN-like_dom"/>
</dbReference>
<keyword evidence="2" id="KW-0805">Transcription regulation</keyword>